<accession>A0A6A9UUI0</accession>
<evidence type="ECO:0000313" key="4">
    <source>
        <dbReference type="EMBL" id="MVA75302.1"/>
    </source>
</evidence>
<evidence type="ECO:0000256" key="1">
    <source>
        <dbReference type="ARBA" id="ARBA00022679"/>
    </source>
</evidence>
<feature type="transmembrane region" description="Helical" evidence="3">
    <location>
        <begin position="210"/>
        <end position="231"/>
    </location>
</feature>
<dbReference type="InterPro" id="IPR043130">
    <property type="entry name" value="CDP-OH_PTrfase_TM_dom"/>
</dbReference>
<proteinExistence type="inferred from homology"/>
<gene>
    <name evidence="4" type="ORF">GC722_04555</name>
</gene>
<dbReference type="InterPro" id="IPR000462">
    <property type="entry name" value="CDP-OH_P_trans"/>
</dbReference>
<comment type="caution">
    <text evidence="4">The sequence shown here is derived from an EMBL/GenBank/DDBJ whole genome shotgun (WGS) entry which is preliminary data.</text>
</comment>
<dbReference type="Proteomes" id="UP000435304">
    <property type="component" value="Unassembled WGS sequence"/>
</dbReference>
<dbReference type="GO" id="GO:0016020">
    <property type="term" value="C:membrane"/>
    <property type="evidence" value="ECO:0007669"/>
    <property type="project" value="InterPro"/>
</dbReference>
<keyword evidence="3" id="KW-0472">Membrane</keyword>
<dbReference type="RefSeq" id="WP_197429786.1">
    <property type="nucleotide sequence ID" value="NZ_WPCU01000004.1"/>
</dbReference>
<dbReference type="Gene3D" id="1.20.120.1760">
    <property type="match status" value="1"/>
</dbReference>
<evidence type="ECO:0000313" key="5">
    <source>
        <dbReference type="Proteomes" id="UP000435304"/>
    </source>
</evidence>
<keyword evidence="3" id="KW-1133">Transmembrane helix</keyword>
<dbReference type="EMBL" id="WPCU01000004">
    <property type="protein sequence ID" value="MVA75302.1"/>
    <property type="molecule type" value="Genomic_DNA"/>
</dbReference>
<reference evidence="4 5" key="1">
    <citation type="submission" date="2019-12" db="EMBL/GenBank/DDBJ databases">
        <title>Auraticoccus cholistani sp. nov., an actinomycete isolated from soil of Cholistan desert.</title>
        <authorList>
            <person name="Cheema M.T."/>
        </authorList>
    </citation>
    <scope>NUCLEOTIDE SEQUENCE [LARGE SCALE GENOMIC DNA]</scope>
    <source>
        <strain evidence="4 5">F435</strain>
    </source>
</reference>
<evidence type="ECO:0000256" key="3">
    <source>
        <dbReference type="SAM" id="Phobius"/>
    </source>
</evidence>
<dbReference type="GO" id="GO:0016780">
    <property type="term" value="F:phosphotransferase activity, for other substituted phosphate groups"/>
    <property type="evidence" value="ECO:0007669"/>
    <property type="project" value="InterPro"/>
</dbReference>
<keyword evidence="1 2" id="KW-0808">Transferase</keyword>
<dbReference type="AlphaFoldDB" id="A0A6A9UUI0"/>
<sequence>MSVLHPVRPSFGAALSELRHSQKRGAGVPLYTRYVNRGAGRLIAAAAARVGATPNQVTLVSGLLTLSGLLVVALVPTSVGSAVAATALLALGYAFDSADGQLARLTRSGSPAGEWLDHVVDAGRNPALHLAVLVALFRFSELPTAYLWVPLAFTVVVSTRFLALILAEQLRGPQPATAPDGGQRLRSLMQLPSDTGVQNLVFLLLPWPTAFATAYGVLFVLNAGLASASLVRKQREMARLPR</sequence>
<feature type="transmembrane region" description="Helical" evidence="3">
    <location>
        <begin position="145"/>
        <end position="167"/>
    </location>
</feature>
<feature type="transmembrane region" description="Helical" evidence="3">
    <location>
        <begin position="69"/>
        <end position="95"/>
    </location>
</feature>
<protein>
    <submittedName>
        <fullName evidence="4">CDP-alcohol phosphatidyltransferase</fullName>
    </submittedName>
</protein>
<organism evidence="4 5">
    <name type="scientific">Auraticoccus cholistanensis</name>
    <dbReference type="NCBI Taxonomy" id="2656650"/>
    <lineage>
        <taxon>Bacteria</taxon>
        <taxon>Bacillati</taxon>
        <taxon>Actinomycetota</taxon>
        <taxon>Actinomycetes</taxon>
        <taxon>Propionibacteriales</taxon>
        <taxon>Propionibacteriaceae</taxon>
        <taxon>Auraticoccus</taxon>
    </lineage>
</organism>
<comment type="similarity">
    <text evidence="2">Belongs to the CDP-alcohol phosphatidyltransferase class-I family.</text>
</comment>
<dbReference type="InterPro" id="IPR048254">
    <property type="entry name" value="CDP_ALCOHOL_P_TRANSF_CS"/>
</dbReference>
<name>A0A6A9UUI0_9ACTN</name>
<keyword evidence="3" id="KW-0812">Transmembrane</keyword>
<evidence type="ECO:0000256" key="2">
    <source>
        <dbReference type="RuleBase" id="RU003750"/>
    </source>
</evidence>
<keyword evidence="5" id="KW-1185">Reference proteome</keyword>
<dbReference type="Pfam" id="PF01066">
    <property type="entry name" value="CDP-OH_P_transf"/>
    <property type="match status" value="1"/>
</dbReference>
<dbReference type="PROSITE" id="PS00379">
    <property type="entry name" value="CDP_ALCOHOL_P_TRANSF"/>
    <property type="match status" value="1"/>
</dbReference>
<dbReference type="GO" id="GO:0008654">
    <property type="term" value="P:phospholipid biosynthetic process"/>
    <property type="evidence" value="ECO:0007669"/>
    <property type="project" value="InterPro"/>
</dbReference>